<evidence type="ECO:0000313" key="2">
    <source>
        <dbReference type="EMBL" id="QGY46384.1"/>
    </source>
</evidence>
<dbReference type="InterPro" id="IPR038707">
    <property type="entry name" value="TraQ_sf"/>
</dbReference>
<dbReference type="Gene3D" id="2.60.40.2410">
    <property type="entry name" value="Uncharacterised protein PF12988, DUF3872"/>
    <property type="match status" value="1"/>
</dbReference>
<keyword evidence="1" id="KW-0732">Signal</keyword>
<dbReference type="RefSeq" id="WP_158869519.1">
    <property type="nucleotide sequence ID" value="NZ_CP046401.1"/>
</dbReference>
<dbReference type="EMBL" id="CP046401">
    <property type="protein sequence ID" value="QGY46384.1"/>
    <property type="molecule type" value="Genomic_DNA"/>
</dbReference>
<accession>A0A6I6K8K3</accession>
<proteinExistence type="predicted"/>
<keyword evidence="3" id="KW-1185">Reference proteome</keyword>
<dbReference type="InterPro" id="IPR024355">
    <property type="entry name" value="TraQ_bacteroidetes"/>
</dbReference>
<sequence>MRKILKIALCTLSLIAITGACSDDIDIKQDYEFEVNHLPVQKSIKKGETAEIRLELVRSGRWEGAEYYMRYFQPDGTGELKTEDDLIFKPNDLYEISKETFRLYYTSQSEDQQVIDLYFLDNVGNMVTLTFSFNNEPDEGEQ</sequence>
<dbReference type="Proteomes" id="UP000428260">
    <property type="component" value="Chromosome"/>
</dbReference>
<dbReference type="AlphaFoldDB" id="A0A6I6K8K3"/>
<name>A0A6I6K8K3_9BACT</name>
<evidence type="ECO:0000256" key="1">
    <source>
        <dbReference type="SAM" id="SignalP"/>
    </source>
</evidence>
<organism evidence="2 3">
    <name type="scientific">Maribellus comscasis</name>
    <dbReference type="NCBI Taxonomy" id="2681766"/>
    <lineage>
        <taxon>Bacteria</taxon>
        <taxon>Pseudomonadati</taxon>
        <taxon>Bacteroidota</taxon>
        <taxon>Bacteroidia</taxon>
        <taxon>Marinilabiliales</taxon>
        <taxon>Prolixibacteraceae</taxon>
        <taxon>Maribellus</taxon>
    </lineage>
</organism>
<reference evidence="2 3" key="1">
    <citation type="submission" date="2019-11" db="EMBL/GenBank/DDBJ databases">
        <authorList>
            <person name="Zheng R.K."/>
            <person name="Sun C.M."/>
        </authorList>
    </citation>
    <scope>NUCLEOTIDE SEQUENCE [LARGE SCALE GENOMIC DNA]</scope>
    <source>
        <strain evidence="2 3">WC007</strain>
    </source>
</reference>
<protein>
    <submittedName>
        <fullName evidence="2">DUF3872 domain-containing protein</fullName>
    </submittedName>
</protein>
<dbReference type="KEGG" id="mcos:GM418_22795"/>
<dbReference type="PROSITE" id="PS51257">
    <property type="entry name" value="PROKAR_LIPOPROTEIN"/>
    <property type="match status" value="1"/>
</dbReference>
<gene>
    <name evidence="2" type="ORF">GM418_22795</name>
</gene>
<evidence type="ECO:0000313" key="3">
    <source>
        <dbReference type="Proteomes" id="UP000428260"/>
    </source>
</evidence>
<feature type="chain" id="PRO_5026178051" evidence="1">
    <location>
        <begin position="23"/>
        <end position="142"/>
    </location>
</feature>
<feature type="signal peptide" evidence="1">
    <location>
        <begin position="1"/>
        <end position="22"/>
    </location>
</feature>
<dbReference type="Pfam" id="PF12988">
    <property type="entry name" value="TraQ_transposon"/>
    <property type="match status" value="1"/>
</dbReference>